<keyword evidence="7" id="KW-1185">Reference proteome</keyword>
<evidence type="ECO:0000256" key="2">
    <source>
        <dbReference type="ARBA" id="ARBA00009463"/>
    </source>
</evidence>
<evidence type="ECO:0000256" key="1">
    <source>
        <dbReference type="ARBA" id="ARBA00005086"/>
    </source>
</evidence>
<evidence type="ECO:0000313" key="7">
    <source>
        <dbReference type="Proteomes" id="UP000276888"/>
    </source>
</evidence>
<dbReference type="InterPro" id="IPR036291">
    <property type="entry name" value="NAD(P)-bd_dom_sf"/>
</dbReference>
<dbReference type="AlphaFoldDB" id="A0A3Q9J4V9"/>
<dbReference type="GO" id="GO:0050104">
    <property type="term" value="F:L-gulonate 3-dehydrogenase activity"/>
    <property type="evidence" value="ECO:0007669"/>
    <property type="project" value="TreeGrafter"/>
</dbReference>
<dbReference type="InterPro" id="IPR013328">
    <property type="entry name" value="6PGD_dom2"/>
</dbReference>
<gene>
    <name evidence="6" type="primary">lcdH_2</name>
    <name evidence="6" type="ORF">CVS47_02490</name>
</gene>
<dbReference type="InterPro" id="IPR006176">
    <property type="entry name" value="3-OHacyl-CoA_DH_NAD-bd"/>
</dbReference>
<dbReference type="PANTHER" id="PTHR48075:SF1">
    <property type="entry name" value="LAMBDA-CRYSTALLIN HOMOLOG"/>
    <property type="match status" value="1"/>
</dbReference>
<feature type="domain" description="3-hydroxyacyl-CoA dehydrogenase NAD binding" evidence="5">
    <location>
        <begin position="19"/>
        <end position="195"/>
    </location>
</feature>
<dbReference type="Gene3D" id="1.10.1040.10">
    <property type="entry name" value="N-(1-d-carboxylethyl)-l-norvaline Dehydrogenase, domain 2"/>
    <property type="match status" value="1"/>
</dbReference>
<proteinExistence type="inferred from homology"/>
<reference evidence="6 7" key="1">
    <citation type="submission" date="2018-08" db="EMBL/GenBank/DDBJ databases">
        <title>Microbacterium lemovicicum sp. nov., a bacterium isolated from a natural uranium-rich soil.</title>
        <authorList>
            <person name="ORTET P."/>
        </authorList>
    </citation>
    <scope>NUCLEOTIDE SEQUENCE [LARGE SCALE GENOMIC DNA]</scope>
    <source>
        <strain evidence="6 7">Viu22</strain>
    </source>
</reference>
<dbReference type="EMBL" id="CP031423">
    <property type="protein sequence ID" value="AZS37843.1"/>
    <property type="molecule type" value="Genomic_DNA"/>
</dbReference>
<evidence type="ECO:0000313" key="6">
    <source>
        <dbReference type="EMBL" id="AZS37843.1"/>
    </source>
</evidence>
<dbReference type="PANTHER" id="PTHR48075">
    <property type="entry name" value="3-HYDROXYACYL-COA DEHYDROGENASE FAMILY PROTEIN"/>
    <property type="match status" value="1"/>
</dbReference>
<dbReference type="GO" id="GO:0047728">
    <property type="term" value="F:carnitine 3-dehydrogenase activity"/>
    <property type="evidence" value="ECO:0007669"/>
    <property type="project" value="UniProtKB-EC"/>
</dbReference>
<dbReference type="InterPro" id="IPR006180">
    <property type="entry name" value="3-OHacyl-CoA_DH_CS"/>
</dbReference>
<name>A0A3Q9J4V9_9MICO</name>
<dbReference type="Pfam" id="PF00725">
    <property type="entry name" value="3HCDH"/>
    <property type="match status" value="1"/>
</dbReference>
<dbReference type="PROSITE" id="PS00067">
    <property type="entry name" value="3HCDH"/>
    <property type="match status" value="1"/>
</dbReference>
<dbReference type="GO" id="GO:0070403">
    <property type="term" value="F:NAD+ binding"/>
    <property type="evidence" value="ECO:0007669"/>
    <property type="project" value="InterPro"/>
</dbReference>
<dbReference type="InterPro" id="IPR006108">
    <property type="entry name" value="3HC_DH_C"/>
</dbReference>
<comment type="pathway">
    <text evidence="1">Lipid metabolism; butanoate metabolism.</text>
</comment>
<dbReference type="EC" id="1.1.1.108" evidence="6"/>
<dbReference type="KEGG" id="mlv:CVS47_02490"/>
<protein>
    <submittedName>
        <fullName evidence="6">L-carnitine dehydrogenase</fullName>
        <ecNumber evidence="6">1.1.1.108</ecNumber>
    </submittedName>
</protein>
<dbReference type="SUPFAM" id="SSF51735">
    <property type="entry name" value="NAD(P)-binding Rossmann-fold domains"/>
    <property type="match status" value="1"/>
</dbReference>
<evidence type="ECO:0000259" key="4">
    <source>
        <dbReference type="Pfam" id="PF00725"/>
    </source>
</evidence>
<sequence>MDAAGAAVDVDSGGAVAAVAVVGSGSIGVAWATVFAGAGRAVRIFEIDPARRAVVPAEVEAILDGLEAAGVLEGSASQARARITVWSTLAEAVEGVDYVQECIGEDVEVKRRMFADLDRLTGPDVVLASSSSTIEASRFAAGLDGRERCLVVHPGNPPFFLRVAEVVPAPFTSERSIRVASELLQSCGIAPILINAEIEGFVFNRLQGALLREAYCLVRDGVVSPVDLDTIVREGLGLRWSVIGPFATSELNTRGGLRRHAEVLGPVYARMGLERGADDPWSPETVERVAARIEEALPYDSWDENVRVRDAAMMELLAVRRGAANPLGAGGHVAGA</sequence>
<dbReference type="InterPro" id="IPR008927">
    <property type="entry name" value="6-PGluconate_DH-like_C_sf"/>
</dbReference>
<dbReference type="Pfam" id="PF02737">
    <property type="entry name" value="3HCDH_N"/>
    <property type="match status" value="1"/>
</dbReference>
<evidence type="ECO:0000259" key="5">
    <source>
        <dbReference type="Pfam" id="PF02737"/>
    </source>
</evidence>
<accession>A0A3Q9J4V9</accession>
<dbReference type="Gene3D" id="3.40.50.720">
    <property type="entry name" value="NAD(P)-binding Rossmann-like Domain"/>
    <property type="match status" value="1"/>
</dbReference>
<organism evidence="6 7">
    <name type="scientific">Microbacterium lemovicicum</name>
    <dbReference type="NCBI Taxonomy" id="1072463"/>
    <lineage>
        <taxon>Bacteria</taxon>
        <taxon>Bacillati</taxon>
        <taxon>Actinomycetota</taxon>
        <taxon>Actinomycetes</taxon>
        <taxon>Micrococcales</taxon>
        <taxon>Microbacteriaceae</taxon>
        <taxon>Microbacterium</taxon>
    </lineage>
</organism>
<dbReference type="Proteomes" id="UP000276888">
    <property type="component" value="Chromosome"/>
</dbReference>
<feature type="domain" description="3-hydroxyacyl-CoA dehydrogenase C-terminal" evidence="4">
    <location>
        <begin position="200"/>
        <end position="259"/>
    </location>
</feature>
<dbReference type="NCBIfam" id="NF004783">
    <property type="entry name" value="PRK06129.1"/>
    <property type="match status" value="1"/>
</dbReference>
<keyword evidence="3 6" id="KW-0560">Oxidoreductase</keyword>
<dbReference type="SUPFAM" id="SSF48179">
    <property type="entry name" value="6-phosphogluconate dehydrogenase C-terminal domain-like"/>
    <property type="match status" value="1"/>
</dbReference>
<dbReference type="RefSeq" id="WP_206502624.1">
    <property type="nucleotide sequence ID" value="NZ_CP031423.1"/>
</dbReference>
<evidence type="ECO:0000256" key="3">
    <source>
        <dbReference type="ARBA" id="ARBA00023002"/>
    </source>
</evidence>
<dbReference type="GO" id="GO:0006631">
    <property type="term" value="P:fatty acid metabolic process"/>
    <property type="evidence" value="ECO:0007669"/>
    <property type="project" value="InterPro"/>
</dbReference>
<comment type="similarity">
    <text evidence="2">Belongs to the 3-hydroxyacyl-CoA dehydrogenase family.</text>
</comment>